<reference evidence="2 3" key="1">
    <citation type="submission" date="2023-09" db="EMBL/GenBank/DDBJ databases">
        <title>Multi-omics analysis of a traditional fermented food reveals byproduct-associated fungal strains for waste-to-food upcycling.</title>
        <authorList>
            <consortium name="Lawrence Berkeley National Laboratory"/>
            <person name="Rekdal V.M."/>
            <person name="Villalobos-Escobedo J.M."/>
            <person name="Rodriguez-Valeron N."/>
            <person name="Garcia M.O."/>
            <person name="Vasquez D.P."/>
            <person name="Damayanti I."/>
            <person name="Sorensen P.M."/>
            <person name="Baidoo E.E."/>
            <person name="De Carvalho A.C."/>
            <person name="Riley R."/>
            <person name="Lipzen A."/>
            <person name="He G."/>
            <person name="Yan M."/>
            <person name="Haridas S."/>
            <person name="Daum C."/>
            <person name="Yoshinaga Y."/>
            <person name="Ng V."/>
            <person name="Grigoriev I.V."/>
            <person name="Munk R."/>
            <person name="Nuraida L."/>
            <person name="Wijaya C.H."/>
            <person name="Morales P.-C."/>
            <person name="Keasling J.D."/>
        </authorList>
    </citation>
    <scope>NUCLEOTIDE SEQUENCE [LARGE SCALE GENOMIC DNA]</scope>
    <source>
        <strain evidence="2 3">FGSC 2613</strain>
    </source>
</reference>
<dbReference type="InterPro" id="IPR019734">
    <property type="entry name" value="TPR_rpt"/>
</dbReference>
<evidence type="ECO:0008006" key="4">
    <source>
        <dbReference type="Google" id="ProtNLM"/>
    </source>
</evidence>
<dbReference type="PROSITE" id="PS50005">
    <property type="entry name" value="TPR"/>
    <property type="match status" value="1"/>
</dbReference>
<feature type="repeat" description="TPR" evidence="1">
    <location>
        <begin position="359"/>
        <end position="392"/>
    </location>
</feature>
<comment type="caution">
    <text evidence="2">The sequence shown here is derived from an EMBL/GenBank/DDBJ whole genome shotgun (WGS) entry which is preliminary data.</text>
</comment>
<keyword evidence="3" id="KW-1185">Reference proteome</keyword>
<keyword evidence="1" id="KW-0802">TPR repeat</keyword>
<name>A0ABR3DNM6_NEUIN</name>
<proteinExistence type="predicted"/>
<evidence type="ECO:0000313" key="3">
    <source>
        <dbReference type="Proteomes" id="UP001451303"/>
    </source>
</evidence>
<dbReference type="Gene3D" id="1.25.40.10">
    <property type="entry name" value="Tetratricopeptide repeat domain"/>
    <property type="match status" value="1"/>
</dbReference>
<dbReference type="Proteomes" id="UP001451303">
    <property type="component" value="Unassembled WGS sequence"/>
</dbReference>
<dbReference type="InterPro" id="IPR011990">
    <property type="entry name" value="TPR-like_helical_dom_sf"/>
</dbReference>
<accession>A0ABR3DNM6</accession>
<gene>
    <name evidence="2" type="ORF">QR685DRAFT_539806</name>
</gene>
<sequence length="429" mass="47067">MTTNKLDNEGHDAQHLDVSRSALNQIITGVIAATKVSEGISEHAQSIISNTGLIIQPKRDTFMIREWLDNAVLRTKDNSPDSQASWQLIHLALGVSVLRHKARYGQSIDGADLGFVWGLVRDAVTDPVLAPLLPGASRSAQGFLSVPLCSLIKDDRIDELWRLHVWLPDGHRGNHDFAIHSHQPFAQSWILAGEGRDYQYAVTDPEAKGALDTPYAQYRIAWSGTGKGHGTSYVPHQSYSIVENTGKIVHIKQVETALHTRDMSYTVGAGPGFIQDAPVLGPAEGESYKQYRDVGSQPPSSLANMVEAVRSFERLMGEGQQCTHSGNLEMALRNFNSALALCESGAGSGTILNGNRYKQLVFTKLGGTHRRLGKYEQAKDLLEQAMAISASSELHIEASGELGVIYRHMGLMDDAKRVLRVQYETAKEF</sequence>
<evidence type="ECO:0000313" key="2">
    <source>
        <dbReference type="EMBL" id="KAL0474262.1"/>
    </source>
</evidence>
<organism evidence="2 3">
    <name type="scientific">Neurospora intermedia</name>
    <dbReference type="NCBI Taxonomy" id="5142"/>
    <lineage>
        <taxon>Eukaryota</taxon>
        <taxon>Fungi</taxon>
        <taxon>Dikarya</taxon>
        <taxon>Ascomycota</taxon>
        <taxon>Pezizomycotina</taxon>
        <taxon>Sordariomycetes</taxon>
        <taxon>Sordariomycetidae</taxon>
        <taxon>Sordariales</taxon>
        <taxon>Sordariaceae</taxon>
        <taxon>Neurospora</taxon>
    </lineage>
</organism>
<evidence type="ECO:0000256" key="1">
    <source>
        <dbReference type="PROSITE-ProRule" id="PRU00339"/>
    </source>
</evidence>
<protein>
    <recommendedName>
        <fullName evidence="4">Tetratricopeptide repeat protein</fullName>
    </recommendedName>
</protein>
<dbReference type="EMBL" id="JAVLET010000001">
    <property type="protein sequence ID" value="KAL0474262.1"/>
    <property type="molecule type" value="Genomic_DNA"/>
</dbReference>
<dbReference type="Pfam" id="PF13374">
    <property type="entry name" value="TPR_10"/>
    <property type="match status" value="1"/>
</dbReference>
<dbReference type="SUPFAM" id="SSF48452">
    <property type="entry name" value="TPR-like"/>
    <property type="match status" value="1"/>
</dbReference>